<evidence type="ECO:0000256" key="1">
    <source>
        <dbReference type="SAM" id="SignalP"/>
    </source>
</evidence>
<proteinExistence type="predicted"/>
<name>A0ABU1EI84_9CLOT</name>
<protein>
    <submittedName>
        <fullName evidence="2">Uncharacterized protein</fullName>
    </submittedName>
</protein>
<feature type="chain" id="PRO_5046392212" evidence="1">
    <location>
        <begin position="24"/>
        <end position="63"/>
    </location>
</feature>
<evidence type="ECO:0000313" key="3">
    <source>
        <dbReference type="Proteomes" id="UP001256646"/>
    </source>
</evidence>
<keyword evidence="3" id="KW-1185">Reference proteome</keyword>
<feature type="signal peptide" evidence="1">
    <location>
        <begin position="1"/>
        <end position="23"/>
    </location>
</feature>
<keyword evidence="1" id="KW-0732">Signal</keyword>
<evidence type="ECO:0000313" key="2">
    <source>
        <dbReference type="EMBL" id="MDR5588101.1"/>
    </source>
</evidence>
<sequence length="63" mass="7079">MITKKIIAILAIMTMVSSVPAFAAEKGVKNSPKKIVKQEAKVIKQQEKAKKQEVKELKKQEKN</sequence>
<organism evidence="2 3">
    <name type="scientific">Clostridium aquiflavi</name>
    <dbReference type="NCBI Taxonomy" id="3073603"/>
    <lineage>
        <taxon>Bacteria</taxon>
        <taxon>Bacillati</taxon>
        <taxon>Bacillota</taxon>
        <taxon>Clostridia</taxon>
        <taxon>Eubacteriales</taxon>
        <taxon>Clostridiaceae</taxon>
        <taxon>Clostridium</taxon>
    </lineage>
</organism>
<dbReference type="Proteomes" id="UP001256646">
    <property type="component" value="Unassembled WGS sequence"/>
</dbReference>
<dbReference type="EMBL" id="JAVJAN010000030">
    <property type="protein sequence ID" value="MDR5588101.1"/>
    <property type="molecule type" value="Genomic_DNA"/>
</dbReference>
<dbReference type="RefSeq" id="WP_252215998.1">
    <property type="nucleotide sequence ID" value="NZ_JAVJAN010000030.1"/>
</dbReference>
<comment type="caution">
    <text evidence="2">The sequence shown here is derived from an EMBL/GenBank/DDBJ whole genome shotgun (WGS) entry which is preliminary data.</text>
</comment>
<reference evidence="2 3" key="1">
    <citation type="submission" date="2023-09" db="EMBL/GenBank/DDBJ databases">
        <authorList>
            <person name="Zhai L."/>
        </authorList>
    </citation>
    <scope>NUCLEOTIDE SEQUENCE [LARGE SCALE GENOMIC DNA]</scope>
    <source>
        <strain evidence="2 3">5 N-1</strain>
    </source>
</reference>
<gene>
    <name evidence="2" type="ORF">RGC78_11565</name>
</gene>
<accession>A0ABU1EI84</accession>